<dbReference type="KEGG" id="bgt:106078303"/>
<protein>
    <recommendedName>
        <fullName evidence="4">AIG1-type G domain-containing protein</fullName>
    </recommendedName>
</protein>
<evidence type="ECO:0000259" key="4">
    <source>
        <dbReference type="PROSITE" id="PS51720"/>
    </source>
</evidence>
<dbReference type="VEuPathDB" id="VectorBase:BGLAX_050068"/>
<sequence length="357" mass="40345">MDSNALTLLLVGNTGNGKSATGNSILGKSAFKTVSGTSSSNATILLESTTIDNLKVNVVDGPGIDTNRSPEEILDASINWFKEALSLCDITFSALLIVLKFGSRYTRQENVIVNNLKGILGPNVIKNYGVCIMTYGDNFEMEFEEENIPFHEWCRQQSGEMKKLFEECNFRCVLLDNKTKDEKIKSSKVSEILKIIPTKKQYTKSDFQEANKNLQRFIIETKAPRILDETNQFVKEIKRSISSNSQFIDQDSQIKFYKTLLGKCHQEDQKLQTKYGRPEILNGSYQLLNILKMEITSKLKLCEPASGNVIVPIAHSYEQHGSRGYQVDGRERYANDQQNIDVRQQTNSRSKSCCFIS</sequence>
<dbReference type="PANTHER" id="PTHR10903">
    <property type="entry name" value="GTPASE, IMAP FAMILY MEMBER-RELATED"/>
    <property type="match status" value="1"/>
</dbReference>
<proteinExistence type="inferred from homology"/>
<dbReference type="VEuPathDB" id="VectorBase:BGLB023639"/>
<keyword evidence="2" id="KW-0547">Nucleotide-binding</keyword>
<evidence type="ECO:0000313" key="5">
    <source>
        <dbReference type="EnsemblMetazoa" id="BGLB023639-PA"/>
    </source>
</evidence>
<comment type="similarity">
    <text evidence="1">Belongs to the TRAFAC class TrmE-Era-EngA-EngB-Septin-like GTPase superfamily. AIG1/Toc34/Toc159-like paraseptin GTPase family. IAN subfamily.</text>
</comment>
<dbReference type="Proteomes" id="UP000076420">
    <property type="component" value="Unassembled WGS sequence"/>
</dbReference>
<evidence type="ECO:0000256" key="3">
    <source>
        <dbReference type="ARBA" id="ARBA00023134"/>
    </source>
</evidence>
<dbReference type="InterPro" id="IPR045058">
    <property type="entry name" value="GIMA/IAN/Toc"/>
</dbReference>
<dbReference type="Gene3D" id="3.40.50.300">
    <property type="entry name" value="P-loop containing nucleotide triphosphate hydrolases"/>
    <property type="match status" value="1"/>
</dbReference>
<feature type="domain" description="AIG1-type G" evidence="4">
    <location>
        <begin position="3"/>
        <end position="211"/>
    </location>
</feature>
<dbReference type="PROSITE" id="PS51720">
    <property type="entry name" value="G_AIG1"/>
    <property type="match status" value="1"/>
</dbReference>
<accession>A0A2C9KUL6</accession>
<gene>
    <name evidence="5" type="primary">106078303</name>
</gene>
<dbReference type="EnsemblMetazoa" id="BGLB023639-RA">
    <property type="protein sequence ID" value="BGLB023639-PA"/>
    <property type="gene ID" value="BGLB023639"/>
</dbReference>
<evidence type="ECO:0000256" key="2">
    <source>
        <dbReference type="ARBA" id="ARBA00022741"/>
    </source>
</evidence>
<dbReference type="InterPro" id="IPR027417">
    <property type="entry name" value="P-loop_NTPase"/>
</dbReference>
<dbReference type="SUPFAM" id="SSF52540">
    <property type="entry name" value="P-loop containing nucleoside triphosphate hydrolases"/>
    <property type="match status" value="1"/>
</dbReference>
<dbReference type="GO" id="GO:0005525">
    <property type="term" value="F:GTP binding"/>
    <property type="evidence" value="ECO:0007669"/>
    <property type="project" value="UniProtKB-KW"/>
</dbReference>
<evidence type="ECO:0000256" key="1">
    <source>
        <dbReference type="ARBA" id="ARBA00008535"/>
    </source>
</evidence>
<reference evidence="5" key="1">
    <citation type="submission" date="2020-05" db="UniProtKB">
        <authorList>
            <consortium name="EnsemblMetazoa"/>
        </authorList>
    </citation>
    <scope>IDENTIFICATION</scope>
    <source>
        <strain evidence="5">BB02</strain>
    </source>
</reference>
<dbReference type="PANTHER" id="PTHR10903:SF184">
    <property type="entry name" value="GTP-BINDING PROTEIN A"/>
    <property type="match status" value="1"/>
</dbReference>
<keyword evidence="3" id="KW-0342">GTP-binding</keyword>
<dbReference type="STRING" id="6526.A0A2C9KUL6"/>
<dbReference type="InterPro" id="IPR006703">
    <property type="entry name" value="G_AIG1"/>
</dbReference>
<dbReference type="AlphaFoldDB" id="A0A2C9KUL6"/>
<dbReference type="Pfam" id="PF04548">
    <property type="entry name" value="AIG1"/>
    <property type="match status" value="1"/>
</dbReference>
<name>A0A2C9KUL6_BIOGL</name>
<evidence type="ECO:0000313" key="6">
    <source>
        <dbReference type="Proteomes" id="UP000076420"/>
    </source>
</evidence>
<organism evidence="5 6">
    <name type="scientific">Biomphalaria glabrata</name>
    <name type="common">Bloodfluke planorb</name>
    <name type="synonym">Freshwater snail</name>
    <dbReference type="NCBI Taxonomy" id="6526"/>
    <lineage>
        <taxon>Eukaryota</taxon>
        <taxon>Metazoa</taxon>
        <taxon>Spiralia</taxon>
        <taxon>Lophotrochozoa</taxon>
        <taxon>Mollusca</taxon>
        <taxon>Gastropoda</taxon>
        <taxon>Heterobranchia</taxon>
        <taxon>Euthyneura</taxon>
        <taxon>Panpulmonata</taxon>
        <taxon>Hygrophila</taxon>
        <taxon>Lymnaeoidea</taxon>
        <taxon>Planorbidae</taxon>
        <taxon>Biomphalaria</taxon>
    </lineage>
</organism>